<dbReference type="CDD" id="cd00093">
    <property type="entry name" value="HTH_XRE"/>
    <property type="match status" value="1"/>
</dbReference>
<dbReference type="RefSeq" id="WP_039001697.1">
    <property type="nucleotide sequence ID" value="NZ_CP014327.1"/>
</dbReference>
<protein>
    <recommendedName>
        <fullName evidence="1">HTH cro/C1-type domain-containing protein</fullName>
    </recommendedName>
</protein>
<dbReference type="AlphaFoldDB" id="A0A126UX34"/>
<dbReference type="InterPro" id="IPR010982">
    <property type="entry name" value="Lambda_DNA-bd_dom_sf"/>
</dbReference>
<accession>A0A126UX34</accession>
<evidence type="ECO:0000313" key="2">
    <source>
        <dbReference type="EMBL" id="AML50196.1"/>
    </source>
</evidence>
<evidence type="ECO:0000259" key="1">
    <source>
        <dbReference type="PROSITE" id="PS50943"/>
    </source>
</evidence>
<dbReference type="PROSITE" id="PS50943">
    <property type="entry name" value="HTH_CROC1"/>
    <property type="match status" value="1"/>
</dbReference>
<gene>
    <name evidence="2" type="ORF">RC74_01965</name>
</gene>
<dbReference type="GO" id="GO:0003677">
    <property type="term" value="F:DNA binding"/>
    <property type="evidence" value="ECO:0007669"/>
    <property type="project" value="InterPro"/>
</dbReference>
<dbReference type="STRING" id="1579316.RC74_01965"/>
<evidence type="ECO:0000313" key="3">
    <source>
        <dbReference type="Proteomes" id="UP000070371"/>
    </source>
</evidence>
<dbReference type="SMART" id="SM00530">
    <property type="entry name" value="HTH_XRE"/>
    <property type="match status" value="1"/>
</dbReference>
<organism evidence="2 3">
    <name type="scientific">Falsihalocynthiibacter arcticus</name>
    <dbReference type="NCBI Taxonomy" id="1579316"/>
    <lineage>
        <taxon>Bacteria</taxon>
        <taxon>Pseudomonadati</taxon>
        <taxon>Pseudomonadota</taxon>
        <taxon>Alphaproteobacteria</taxon>
        <taxon>Rhodobacterales</taxon>
        <taxon>Roseobacteraceae</taxon>
        <taxon>Falsihalocynthiibacter</taxon>
    </lineage>
</organism>
<proteinExistence type="predicted"/>
<dbReference type="Pfam" id="PF12844">
    <property type="entry name" value="HTH_19"/>
    <property type="match status" value="1"/>
</dbReference>
<feature type="domain" description="HTH cro/C1-type" evidence="1">
    <location>
        <begin position="35"/>
        <end position="66"/>
    </location>
</feature>
<dbReference type="OrthoDB" id="7361823at2"/>
<name>A0A126UX34_9RHOB</name>
<sequence>MIIRLYKMIKNGKNVTYDYQKVSEEMDLLELGELVRAARKEKKMTQETLSMISGVSRPTISAFEKGGMFDMNFSTVQKLVEGVGLTLRAATANRGRPTYEELMEEKGNGYDTSSVG</sequence>
<dbReference type="SUPFAM" id="SSF47413">
    <property type="entry name" value="lambda repressor-like DNA-binding domains"/>
    <property type="match status" value="1"/>
</dbReference>
<dbReference type="InterPro" id="IPR001387">
    <property type="entry name" value="Cro/C1-type_HTH"/>
</dbReference>
<dbReference type="Gene3D" id="1.10.260.40">
    <property type="entry name" value="lambda repressor-like DNA-binding domains"/>
    <property type="match status" value="1"/>
</dbReference>
<dbReference type="KEGG" id="hat:RC74_01965"/>
<dbReference type="EMBL" id="CP014327">
    <property type="protein sequence ID" value="AML50196.1"/>
    <property type="molecule type" value="Genomic_DNA"/>
</dbReference>
<keyword evidence="3" id="KW-1185">Reference proteome</keyword>
<reference evidence="2 3" key="1">
    <citation type="submission" date="2016-02" db="EMBL/GenBank/DDBJ databases">
        <title>Complete genome sequence of Halocynthiibacter arcticus PAMC 20958t from arctic marine sediment.</title>
        <authorList>
            <person name="Lee Y.M."/>
            <person name="Baek K."/>
            <person name="Lee H.K."/>
            <person name="Shin S.C."/>
        </authorList>
    </citation>
    <scope>NUCLEOTIDE SEQUENCE [LARGE SCALE GENOMIC DNA]</scope>
    <source>
        <strain evidence="2">PAMC 20958</strain>
    </source>
</reference>
<dbReference type="Proteomes" id="UP000070371">
    <property type="component" value="Chromosome"/>
</dbReference>